<dbReference type="Pfam" id="PF01408">
    <property type="entry name" value="GFO_IDH_MocA"/>
    <property type="match status" value="1"/>
</dbReference>
<dbReference type="PANTHER" id="PTHR43708">
    <property type="entry name" value="CONSERVED EXPRESSED OXIDOREDUCTASE (EUROFUNG)"/>
    <property type="match status" value="1"/>
</dbReference>
<dbReference type="Pfam" id="PF21378">
    <property type="entry name" value="YceM-like_C"/>
    <property type="match status" value="1"/>
</dbReference>
<dbReference type="Gene3D" id="3.30.360.10">
    <property type="entry name" value="Dihydrodipicolinate Reductase, domain 2"/>
    <property type="match status" value="1"/>
</dbReference>
<dbReference type="InterPro" id="IPR000683">
    <property type="entry name" value="Gfo/Idh/MocA-like_OxRdtase_N"/>
</dbReference>
<sequence length="310" mass="35645">MRVALIGLGDIATKAYLPVIAQMADLEIILCTRNEQVLSTLANQYRIQHFTTDYQQLLSFNIDAVMIHSATATHYDIAAFFLSHGIATFVDKPLVDNYQDVERLHELAERNAVPLYVGFNRRHIPLYNQHLPTLQRGNLSDILSVRWEKNRYQLPGDLKTFIFDDFIHPLDSINMGGKSDLDELHVTHQKHGQQLTRLDVQWQHGETILHASMNRQFGTTSERLQVCLVNKTYEFDSFVTGTVLSEDRELKLVQKDWTPMLTSKGFDAMLKDWLVVVRANKLDSQIIARNLASHKLAELLYQKIKLQMTV</sequence>
<dbReference type="Gene3D" id="3.40.50.720">
    <property type="entry name" value="NAD(P)-binding Rossmann-like Domain"/>
    <property type="match status" value="1"/>
</dbReference>
<dbReference type="InterPro" id="IPR051317">
    <property type="entry name" value="Gfo/Idh/MocA_oxidoreduct"/>
</dbReference>
<gene>
    <name evidence="3" type="ORF">EGH82_12005</name>
</gene>
<dbReference type="AlphaFoldDB" id="A0A3N3DZV0"/>
<dbReference type="RefSeq" id="WP_123782266.1">
    <property type="nucleotide sequence ID" value="NZ_RKIK01000032.1"/>
</dbReference>
<comment type="caution">
    <text evidence="3">The sequence shown here is derived from an EMBL/GenBank/DDBJ whole genome shotgun (WGS) entry which is preliminary data.</text>
</comment>
<evidence type="ECO:0000313" key="4">
    <source>
        <dbReference type="Proteomes" id="UP000278792"/>
    </source>
</evidence>
<protein>
    <submittedName>
        <fullName evidence="3">Gfo/Idh/MocA family oxidoreductase</fullName>
    </submittedName>
</protein>
<dbReference type="PANTHER" id="PTHR43708:SF4">
    <property type="entry name" value="OXIDOREDUCTASE YCEM-RELATED"/>
    <property type="match status" value="1"/>
</dbReference>
<reference evidence="3 4" key="1">
    <citation type="submission" date="2018-11" db="EMBL/GenBank/DDBJ databases">
        <title>Vibrio ponticus strain CAIM 1751 pathogenic for the snapper Lutjanus guttatus.</title>
        <authorList>
            <person name="Soto-Rodriguez S."/>
            <person name="Lozano-Olvera R."/>
            <person name="Gomez-Gil B."/>
        </authorList>
    </citation>
    <scope>NUCLEOTIDE SEQUENCE [LARGE SCALE GENOMIC DNA]</scope>
    <source>
        <strain evidence="3 4">CAIM 1751</strain>
    </source>
</reference>
<dbReference type="InterPro" id="IPR048477">
    <property type="entry name" value="YceM-like_C"/>
</dbReference>
<dbReference type="Proteomes" id="UP000278792">
    <property type="component" value="Unassembled WGS sequence"/>
</dbReference>
<dbReference type="SUPFAM" id="SSF55347">
    <property type="entry name" value="Glyceraldehyde-3-phosphate dehydrogenase-like, C-terminal domain"/>
    <property type="match status" value="1"/>
</dbReference>
<accession>A0A3N3DZV0</accession>
<evidence type="ECO:0000259" key="2">
    <source>
        <dbReference type="Pfam" id="PF21378"/>
    </source>
</evidence>
<feature type="domain" description="Gfo/Idh/MocA-like oxidoreductase N-terminal" evidence="1">
    <location>
        <begin position="1"/>
        <end position="119"/>
    </location>
</feature>
<dbReference type="GO" id="GO:0000166">
    <property type="term" value="F:nucleotide binding"/>
    <property type="evidence" value="ECO:0007669"/>
    <property type="project" value="InterPro"/>
</dbReference>
<dbReference type="InterPro" id="IPR036291">
    <property type="entry name" value="NAD(P)-bd_dom_sf"/>
</dbReference>
<proteinExistence type="predicted"/>
<evidence type="ECO:0000313" key="3">
    <source>
        <dbReference type="EMBL" id="ROV59788.1"/>
    </source>
</evidence>
<name>A0A3N3DZV0_9VIBR</name>
<dbReference type="SUPFAM" id="SSF51735">
    <property type="entry name" value="NAD(P)-binding Rossmann-fold domains"/>
    <property type="match status" value="1"/>
</dbReference>
<organism evidence="3 4">
    <name type="scientific">Vibrio ponticus</name>
    <dbReference type="NCBI Taxonomy" id="265668"/>
    <lineage>
        <taxon>Bacteria</taxon>
        <taxon>Pseudomonadati</taxon>
        <taxon>Pseudomonadota</taxon>
        <taxon>Gammaproteobacteria</taxon>
        <taxon>Vibrionales</taxon>
        <taxon>Vibrionaceae</taxon>
        <taxon>Vibrio</taxon>
    </lineage>
</organism>
<dbReference type="EMBL" id="RKIK01000032">
    <property type="protein sequence ID" value="ROV59788.1"/>
    <property type="molecule type" value="Genomic_DNA"/>
</dbReference>
<feature type="domain" description="YceM-like C-terminal" evidence="2">
    <location>
        <begin position="138"/>
        <end position="234"/>
    </location>
</feature>
<evidence type="ECO:0000259" key="1">
    <source>
        <dbReference type="Pfam" id="PF01408"/>
    </source>
</evidence>